<feature type="compositionally biased region" description="Pro residues" evidence="1">
    <location>
        <begin position="484"/>
        <end position="495"/>
    </location>
</feature>
<feature type="compositionally biased region" description="Low complexity" evidence="1">
    <location>
        <begin position="619"/>
        <end position="635"/>
    </location>
</feature>
<accession>A0ABV2YMU5</accession>
<proteinExistence type="predicted"/>
<sequence length="1104" mass="112092">MRWGRRRAASRPSDTARPTPRAESPRPGLVVEEYGRLLLLRQPSDELLGPADIADLTRALEADGDDTVTVVASADGNTAAALWARLGALIDTLCGDGVGTIRLAMTRAGDDRPGSPSVARRIADAWEIDVIAPDGTVLGVPGGGLFVHDVPADGEPDGGPEGGWWRFSPGAPPVPLGPRQPAPGWQPAPGSLPSRTRDGCVVEQIPAGVLVRPAGARAPRPGDLCYAVPVDRHGMLVVVGVPDGEDVTSGDVADLVTALPAAARTVLRFAPGGRRDVLRVGQDAAELVDADVVVYSGLPLLAESFGRDAGTVRAMTVGADGAPRWQPFVDSVICAPGASSPRLLRWSPPLPGRGDARRGVVRLSDRWQVTATRAGLWINGTDKEPPPFAARPVDPQGPEIEVGGPGEALDRSLWPVLEKLLGTLPPGLSARTRVHVHGTAVDGGRELRRLAAEHQVRSLRFASFGRTAPAAHGPGRAAHGPAAGPAPAPGTPRPGPANAATGTAGTAAVGAVGPGPRTTVGSAPDAASTAGAAAPGPRPAADGHASGGKSAATDPGVPAPTSTNVSAPLGARAEQTPAAPGPAPAPDRRPDTDTDARPDLGTGADMSTGANADTRPDFDTGADTGTGTDRVTTPEAAPPSPPRSLPTTTGTPSPDGGAPAAGVPSTATAPGAPGTSHAAAPFVPRVPETATGAAAAGASAGHRAPSGRSAAVTGAEPSQPSARRSPSPSAAPERAPQPERAPHPDRAPQPEPASAPEDPDVRTATGHDEEAPLPAPPSRPVLTSTPSPAAASPADPSPAAAERAPRPAEPSTPPGRPAEKDPTPPAAGTMPEPPQAPPKPLPPVPFLPGHQSTHAERAAFRSLADGVWDRQAAVVTRLFTRMPALRGHEQEAARADLIALLLHLRTGVPDDGLGHEELGRGLRAGDPRLLPYGACVGSALRRLPSFRGVVLRGAGPDGGTPGRTPVPGTVLRDAAPVSALPGDGRGPSPADARYAIWSVTGRRVRQLSDVTGTAARYDEVVFAPGTAFRVLDIRAGGSSPLVLLRELPATQRASPVGPAQLDDQDRTVLARLGEALDRPDAAAVPFEWPARCAGPVGCSDHGDA</sequence>
<feature type="region of interest" description="Disordered" evidence="1">
    <location>
        <begin position="1"/>
        <end position="28"/>
    </location>
</feature>
<dbReference type="Proteomes" id="UP001550850">
    <property type="component" value="Unassembled WGS sequence"/>
</dbReference>
<protein>
    <recommendedName>
        <fullName evidence="4">ADP ribosyltransferase domain-containing protein</fullName>
    </recommendedName>
</protein>
<feature type="compositionally biased region" description="Basic and acidic residues" evidence="1">
    <location>
        <begin position="586"/>
        <end position="598"/>
    </location>
</feature>
<reference evidence="2 3" key="1">
    <citation type="submission" date="2024-06" db="EMBL/GenBank/DDBJ databases">
        <title>The Natural Products Discovery Center: Release of the First 8490 Sequenced Strains for Exploring Actinobacteria Biosynthetic Diversity.</title>
        <authorList>
            <person name="Kalkreuter E."/>
            <person name="Kautsar S.A."/>
            <person name="Yang D."/>
            <person name="Bader C.D."/>
            <person name="Teijaro C.N."/>
            <person name="Fluegel L."/>
            <person name="Davis C.M."/>
            <person name="Simpson J.R."/>
            <person name="Lauterbach L."/>
            <person name="Steele A.D."/>
            <person name="Gui C."/>
            <person name="Meng S."/>
            <person name="Li G."/>
            <person name="Viehrig K."/>
            <person name="Ye F."/>
            <person name="Su P."/>
            <person name="Kiefer A.F."/>
            <person name="Nichols A."/>
            <person name="Cepeda A.J."/>
            <person name="Yan W."/>
            <person name="Fan B."/>
            <person name="Jiang Y."/>
            <person name="Adhikari A."/>
            <person name="Zheng C.-J."/>
            <person name="Schuster L."/>
            <person name="Cowan T.M."/>
            <person name="Smanski M.J."/>
            <person name="Chevrette M.G."/>
            <person name="De Carvalho L.P.S."/>
            <person name="Shen B."/>
        </authorList>
    </citation>
    <scope>NUCLEOTIDE SEQUENCE [LARGE SCALE GENOMIC DNA]</scope>
    <source>
        <strain evidence="2 3">NPDC038104</strain>
    </source>
</reference>
<feature type="compositionally biased region" description="Basic and acidic residues" evidence="1">
    <location>
        <begin position="759"/>
        <end position="770"/>
    </location>
</feature>
<evidence type="ECO:0000313" key="2">
    <source>
        <dbReference type="EMBL" id="MEU3557053.1"/>
    </source>
</evidence>
<organism evidence="2 3">
    <name type="scientific">Streptomyces fragilis</name>
    <dbReference type="NCBI Taxonomy" id="67301"/>
    <lineage>
        <taxon>Bacteria</taxon>
        <taxon>Bacillati</taxon>
        <taxon>Actinomycetota</taxon>
        <taxon>Actinomycetes</taxon>
        <taxon>Kitasatosporales</taxon>
        <taxon>Streptomycetaceae</taxon>
        <taxon>Streptomyces</taxon>
    </lineage>
</organism>
<name>A0ABV2YMU5_9ACTN</name>
<feature type="region of interest" description="Disordered" evidence="1">
    <location>
        <begin position="467"/>
        <end position="850"/>
    </location>
</feature>
<feature type="compositionally biased region" description="Low complexity" evidence="1">
    <location>
        <begin position="467"/>
        <end position="483"/>
    </location>
</feature>
<dbReference type="EMBL" id="JBEZUR010000046">
    <property type="protein sequence ID" value="MEU3557053.1"/>
    <property type="molecule type" value="Genomic_DNA"/>
</dbReference>
<feature type="compositionally biased region" description="Pro residues" evidence="1">
    <location>
        <begin position="171"/>
        <end position="186"/>
    </location>
</feature>
<dbReference type="Gene3D" id="3.90.176.10">
    <property type="entry name" value="Toxin ADP-ribosyltransferase, Chain A, domain 1"/>
    <property type="match status" value="1"/>
</dbReference>
<feature type="compositionally biased region" description="Low complexity" evidence="1">
    <location>
        <begin position="496"/>
        <end position="544"/>
    </location>
</feature>
<dbReference type="RefSeq" id="WP_159105599.1">
    <property type="nucleotide sequence ID" value="NZ_BEVZ01000002.1"/>
</dbReference>
<feature type="compositionally biased region" description="Low complexity" evidence="1">
    <location>
        <begin position="645"/>
        <end position="665"/>
    </location>
</feature>
<keyword evidence="3" id="KW-1185">Reference proteome</keyword>
<gene>
    <name evidence="2" type="ORF">AB0E65_22965</name>
</gene>
<feature type="compositionally biased region" description="Low complexity" evidence="1">
    <location>
        <begin position="689"/>
        <end position="734"/>
    </location>
</feature>
<feature type="region of interest" description="Disordered" evidence="1">
    <location>
        <begin position="171"/>
        <end position="195"/>
    </location>
</feature>
<evidence type="ECO:0000256" key="1">
    <source>
        <dbReference type="SAM" id="MobiDB-lite"/>
    </source>
</evidence>
<comment type="caution">
    <text evidence="2">The sequence shown here is derived from an EMBL/GenBank/DDBJ whole genome shotgun (WGS) entry which is preliminary data.</text>
</comment>
<feature type="compositionally biased region" description="Pro residues" evidence="1">
    <location>
        <begin position="831"/>
        <end position="846"/>
    </location>
</feature>
<evidence type="ECO:0000313" key="3">
    <source>
        <dbReference type="Proteomes" id="UP001550850"/>
    </source>
</evidence>
<evidence type="ECO:0008006" key="4">
    <source>
        <dbReference type="Google" id="ProtNLM"/>
    </source>
</evidence>
<feature type="compositionally biased region" description="Pro residues" evidence="1">
    <location>
        <begin position="807"/>
        <end position="816"/>
    </location>
</feature>
<feature type="compositionally biased region" description="Low complexity" evidence="1">
    <location>
        <begin position="783"/>
        <end position="802"/>
    </location>
</feature>
<feature type="compositionally biased region" description="Basic and acidic residues" evidence="1">
    <location>
        <begin position="736"/>
        <end position="748"/>
    </location>
</feature>